<accession>A0A0A9E7F9</accession>
<comment type="subcellular location">
    <subcellularLocation>
        <location evidence="1">Nucleus</location>
    </subcellularLocation>
</comment>
<dbReference type="AlphaFoldDB" id="A0A0A9E7F9"/>
<keyword evidence="2" id="KW-0539">Nucleus</keyword>
<evidence type="ECO:0000259" key="4">
    <source>
        <dbReference type="Pfam" id="PF06943"/>
    </source>
</evidence>
<dbReference type="EMBL" id="GBRH01201211">
    <property type="protein sequence ID" value="JAD96684.1"/>
    <property type="molecule type" value="Transcribed_RNA"/>
</dbReference>
<dbReference type="PANTHER" id="PTHR31747:SF3">
    <property type="entry name" value="PROTEIN LSD1"/>
    <property type="match status" value="1"/>
</dbReference>
<dbReference type="GO" id="GO:0005634">
    <property type="term" value="C:nucleus"/>
    <property type="evidence" value="ECO:0007669"/>
    <property type="project" value="UniProtKB-SubCell"/>
</dbReference>
<dbReference type="Pfam" id="PF06943">
    <property type="entry name" value="zf-LSD1"/>
    <property type="match status" value="1"/>
</dbReference>
<reference evidence="5" key="1">
    <citation type="submission" date="2014-09" db="EMBL/GenBank/DDBJ databases">
        <authorList>
            <person name="Magalhaes I.L.F."/>
            <person name="Oliveira U."/>
            <person name="Santos F.R."/>
            <person name="Vidigal T.H.D.A."/>
            <person name="Brescovit A.D."/>
            <person name="Santos A.J."/>
        </authorList>
    </citation>
    <scope>NUCLEOTIDE SEQUENCE</scope>
    <source>
        <tissue evidence="5">Shoot tissue taken approximately 20 cm above the soil surface</tissue>
    </source>
</reference>
<sequence>MYPYGAPSVKCAICNYITTTTANTVASTPSARPTSNGSSYSASSSSAPKSQPQNVTVVVENPMTVDEKGKLVSNVAVGVTAGKKITCYHLVVHHRCVFYTRSWIYHVVQCYALIVAWLSLKNKDHKGNHVVTVFGVLERKP</sequence>
<reference evidence="5" key="2">
    <citation type="journal article" date="2015" name="Data Brief">
        <title>Shoot transcriptome of the giant reed, Arundo donax.</title>
        <authorList>
            <person name="Barrero R.A."/>
            <person name="Guerrero F.D."/>
            <person name="Moolhuijzen P."/>
            <person name="Goolsby J.A."/>
            <person name="Tidwell J."/>
            <person name="Bellgard S.E."/>
            <person name="Bellgard M.I."/>
        </authorList>
    </citation>
    <scope>NUCLEOTIDE SEQUENCE</scope>
    <source>
        <tissue evidence="5">Shoot tissue taken approximately 20 cm above the soil surface</tissue>
    </source>
</reference>
<dbReference type="NCBIfam" id="TIGR01053">
    <property type="entry name" value="LSD1"/>
    <property type="match status" value="1"/>
</dbReference>
<dbReference type="InterPro" id="IPR040319">
    <property type="entry name" value="LSD1-like"/>
</dbReference>
<proteinExistence type="predicted"/>
<evidence type="ECO:0000313" key="5">
    <source>
        <dbReference type="EMBL" id="JAD96684.1"/>
    </source>
</evidence>
<evidence type="ECO:0000256" key="2">
    <source>
        <dbReference type="ARBA" id="ARBA00023242"/>
    </source>
</evidence>
<feature type="domain" description="Zinc finger LSD1-type" evidence="4">
    <location>
        <begin position="1"/>
        <end position="17"/>
    </location>
</feature>
<dbReference type="PANTHER" id="PTHR31747">
    <property type="entry name" value="PROTEIN LSD1"/>
    <property type="match status" value="1"/>
</dbReference>
<name>A0A0A9E7F9_ARUDO</name>
<dbReference type="InterPro" id="IPR005735">
    <property type="entry name" value="Znf_LSD1"/>
</dbReference>
<organism evidence="5">
    <name type="scientific">Arundo donax</name>
    <name type="common">Giant reed</name>
    <name type="synonym">Donax arundinaceus</name>
    <dbReference type="NCBI Taxonomy" id="35708"/>
    <lineage>
        <taxon>Eukaryota</taxon>
        <taxon>Viridiplantae</taxon>
        <taxon>Streptophyta</taxon>
        <taxon>Embryophyta</taxon>
        <taxon>Tracheophyta</taxon>
        <taxon>Spermatophyta</taxon>
        <taxon>Magnoliopsida</taxon>
        <taxon>Liliopsida</taxon>
        <taxon>Poales</taxon>
        <taxon>Poaceae</taxon>
        <taxon>PACMAD clade</taxon>
        <taxon>Arundinoideae</taxon>
        <taxon>Arundineae</taxon>
        <taxon>Arundo</taxon>
    </lineage>
</organism>
<evidence type="ECO:0000256" key="1">
    <source>
        <dbReference type="ARBA" id="ARBA00004123"/>
    </source>
</evidence>
<evidence type="ECO:0000256" key="3">
    <source>
        <dbReference type="SAM" id="MobiDB-lite"/>
    </source>
</evidence>
<feature type="region of interest" description="Disordered" evidence="3">
    <location>
        <begin position="25"/>
        <end position="54"/>
    </location>
</feature>
<protein>
    <recommendedName>
        <fullName evidence="4">Zinc finger LSD1-type domain-containing protein</fullName>
    </recommendedName>
</protein>